<accession>A0A7W2EJ30</accession>
<reference evidence="1 2" key="1">
    <citation type="submission" date="2020-07" db="EMBL/GenBank/DDBJ databases">
        <title>Novel species isolated from subtropical streams in China.</title>
        <authorList>
            <person name="Lu H."/>
        </authorList>
    </citation>
    <scope>NUCLEOTIDE SEQUENCE [LARGE SCALE GENOMIC DNA]</scope>
    <source>
        <strain evidence="1 2">FT3S</strain>
    </source>
</reference>
<sequence length="115" mass="11462">MPITISDISKDMANLAAAFGALAAAPQPPFTSADQAHLASCAGSAVQATTHLAIVGASGGVKTSTARALEQCHADATAVTAKLDAVSKPPSTVRDTAPQLFEQAKNATNAAYAIA</sequence>
<keyword evidence="2" id="KW-1185">Reference proteome</keyword>
<comment type="caution">
    <text evidence="1">The sequence shown here is derived from an EMBL/GenBank/DDBJ whole genome shotgun (WGS) entry which is preliminary data.</text>
</comment>
<name>A0A7W2EJ30_9BURK</name>
<gene>
    <name evidence="1" type="ORF">H3H36_15810</name>
</gene>
<dbReference type="AlphaFoldDB" id="A0A7W2EJ30"/>
<dbReference type="Proteomes" id="UP000566711">
    <property type="component" value="Unassembled WGS sequence"/>
</dbReference>
<evidence type="ECO:0000313" key="2">
    <source>
        <dbReference type="Proteomes" id="UP000566711"/>
    </source>
</evidence>
<organism evidence="1 2">
    <name type="scientific">Rugamonas fusca</name>
    <dbReference type="NCBI Taxonomy" id="2758568"/>
    <lineage>
        <taxon>Bacteria</taxon>
        <taxon>Pseudomonadati</taxon>
        <taxon>Pseudomonadota</taxon>
        <taxon>Betaproteobacteria</taxon>
        <taxon>Burkholderiales</taxon>
        <taxon>Oxalobacteraceae</taxon>
        <taxon>Telluria group</taxon>
        <taxon>Rugamonas</taxon>
    </lineage>
</organism>
<dbReference type="RefSeq" id="WP_182219056.1">
    <property type="nucleotide sequence ID" value="NZ_JACEZS010000013.1"/>
</dbReference>
<proteinExistence type="predicted"/>
<protein>
    <submittedName>
        <fullName evidence="1">Uncharacterized protein</fullName>
    </submittedName>
</protein>
<evidence type="ECO:0000313" key="1">
    <source>
        <dbReference type="EMBL" id="MBA5606821.1"/>
    </source>
</evidence>
<dbReference type="EMBL" id="JACEZS010000013">
    <property type="protein sequence ID" value="MBA5606821.1"/>
    <property type="molecule type" value="Genomic_DNA"/>
</dbReference>